<proteinExistence type="predicted"/>
<reference evidence="2" key="1">
    <citation type="journal article" date="2019" name="Int. J. Syst. Evol. Microbiol.">
        <title>The Global Catalogue of Microorganisms (GCM) 10K type strain sequencing project: providing services to taxonomists for standard genome sequencing and annotation.</title>
        <authorList>
            <consortium name="The Broad Institute Genomics Platform"/>
            <consortium name="The Broad Institute Genome Sequencing Center for Infectious Disease"/>
            <person name="Wu L."/>
            <person name="Ma J."/>
        </authorList>
    </citation>
    <scope>NUCLEOTIDE SEQUENCE [LARGE SCALE GENOMIC DNA]</scope>
    <source>
        <strain evidence="2">SHR3</strain>
    </source>
</reference>
<protein>
    <submittedName>
        <fullName evidence="1">Uncharacterized protein</fullName>
    </submittedName>
</protein>
<accession>A0ABW1AT31</accession>
<organism evidence="1 2">
    <name type="scientific">Thauera sinica</name>
    <dbReference type="NCBI Taxonomy" id="2665146"/>
    <lineage>
        <taxon>Bacteria</taxon>
        <taxon>Pseudomonadati</taxon>
        <taxon>Pseudomonadota</taxon>
        <taxon>Betaproteobacteria</taxon>
        <taxon>Rhodocyclales</taxon>
        <taxon>Zoogloeaceae</taxon>
        <taxon>Thauera</taxon>
    </lineage>
</organism>
<gene>
    <name evidence="1" type="ORF">ACFPTN_12550</name>
</gene>
<name>A0ABW1AT31_9RHOO</name>
<evidence type="ECO:0000313" key="2">
    <source>
        <dbReference type="Proteomes" id="UP001595974"/>
    </source>
</evidence>
<sequence>MAGMNDQEILEVVDRAINDFTGNLNDLGSAIGMLMLGRRYGWRVVLLIHSPSTVRKYVKILGLRNLRDALPEVGELAHRSNAWKLIDGTANFWKVVRGQISGVRSAIVERSNNR</sequence>
<dbReference type="RefSeq" id="WP_198363163.1">
    <property type="nucleotide sequence ID" value="NZ_JBHSOG010000049.1"/>
</dbReference>
<keyword evidence="2" id="KW-1185">Reference proteome</keyword>
<dbReference type="Proteomes" id="UP001595974">
    <property type="component" value="Unassembled WGS sequence"/>
</dbReference>
<comment type="caution">
    <text evidence="1">The sequence shown here is derived from an EMBL/GenBank/DDBJ whole genome shotgun (WGS) entry which is preliminary data.</text>
</comment>
<evidence type="ECO:0000313" key="1">
    <source>
        <dbReference type="EMBL" id="MFC5770204.1"/>
    </source>
</evidence>
<dbReference type="EMBL" id="JBHSOG010000049">
    <property type="protein sequence ID" value="MFC5770204.1"/>
    <property type="molecule type" value="Genomic_DNA"/>
</dbReference>